<dbReference type="EMBL" id="CAFBMM010000118">
    <property type="protein sequence ID" value="CAB4918083.1"/>
    <property type="molecule type" value="Genomic_DNA"/>
</dbReference>
<dbReference type="InterPro" id="IPR036412">
    <property type="entry name" value="HAD-like_sf"/>
</dbReference>
<dbReference type="CDD" id="cd02612">
    <property type="entry name" value="HAD_PGPPase"/>
    <property type="match status" value="1"/>
</dbReference>
<keyword evidence="2" id="KW-0378">Hydrolase</keyword>
<dbReference type="EMBL" id="CAEZYK010000031">
    <property type="protein sequence ID" value="CAB4722092.1"/>
    <property type="molecule type" value="Genomic_DNA"/>
</dbReference>
<dbReference type="EMBL" id="CAFBPQ010000040">
    <property type="protein sequence ID" value="CAB5028916.1"/>
    <property type="molecule type" value="Genomic_DNA"/>
</dbReference>
<reference evidence="5" key="1">
    <citation type="submission" date="2020-05" db="EMBL/GenBank/DDBJ databases">
        <authorList>
            <person name="Chiriac C."/>
            <person name="Salcher M."/>
            <person name="Ghai R."/>
            <person name="Kavagutti S V."/>
        </authorList>
    </citation>
    <scope>NUCLEOTIDE SEQUENCE</scope>
</reference>
<dbReference type="SUPFAM" id="SSF56784">
    <property type="entry name" value="HAD-like"/>
    <property type="match status" value="1"/>
</dbReference>
<accession>A0A6J6RG78</accession>
<evidence type="ECO:0000256" key="4">
    <source>
        <dbReference type="SAM" id="Phobius"/>
    </source>
</evidence>
<name>A0A6J6RG78_9ZZZZ</name>
<dbReference type="InterPro" id="IPR023214">
    <property type="entry name" value="HAD_sf"/>
</dbReference>
<proteinExistence type="predicted"/>
<evidence type="ECO:0000313" key="6">
    <source>
        <dbReference type="EMBL" id="CAB4918083.1"/>
    </source>
</evidence>
<dbReference type="Pfam" id="PF12710">
    <property type="entry name" value="HAD"/>
    <property type="match status" value="1"/>
</dbReference>
<dbReference type="Gene3D" id="3.40.50.1000">
    <property type="entry name" value="HAD superfamily/HAD-like"/>
    <property type="match status" value="1"/>
</dbReference>
<dbReference type="GO" id="GO:0016787">
    <property type="term" value="F:hydrolase activity"/>
    <property type="evidence" value="ECO:0007669"/>
    <property type="project" value="UniProtKB-KW"/>
</dbReference>
<dbReference type="PANTHER" id="PTHR43344:SF13">
    <property type="entry name" value="PHOSPHATASE RV3661-RELATED"/>
    <property type="match status" value="1"/>
</dbReference>
<keyword evidence="1" id="KW-0479">Metal-binding</keyword>
<dbReference type="GO" id="GO:0046872">
    <property type="term" value="F:metal ion binding"/>
    <property type="evidence" value="ECO:0007669"/>
    <property type="project" value="UniProtKB-KW"/>
</dbReference>
<organism evidence="5">
    <name type="scientific">freshwater metagenome</name>
    <dbReference type="NCBI Taxonomy" id="449393"/>
    <lineage>
        <taxon>unclassified sequences</taxon>
        <taxon>metagenomes</taxon>
        <taxon>ecological metagenomes</taxon>
    </lineage>
</organism>
<keyword evidence="4" id="KW-0812">Transmembrane</keyword>
<dbReference type="InterPro" id="IPR006385">
    <property type="entry name" value="HAD_hydro_SerB1"/>
</dbReference>
<protein>
    <submittedName>
        <fullName evidence="5">Unannotated protein</fullName>
    </submittedName>
</protein>
<dbReference type="InterPro" id="IPR050582">
    <property type="entry name" value="HAD-like_SerB"/>
</dbReference>
<keyword evidence="4" id="KW-0472">Membrane</keyword>
<evidence type="ECO:0000256" key="1">
    <source>
        <dbReference type="ARBA" id="ARBA00022723"/>
    </source>
</evidence>
<evidence type="ECO:0000256" key="2">
    <source>
        <dbReference type="ARBA" id="ARBA00022801"/>
    </source>
</evidence>
<gene>
    <name evidence="5" type="ORF">UFOPK2683_00699</name>
    <name evidence="6" type="ORF">UFOPK3605_01518</name>
    <name evidence="7" type="ORF">UFOPK3897_00820</name>
    <name evidence="8" type="ORF">UFOPK4121_01172</name>
</gene>
<dbReference type="NCBIfam" id="TIGR01490">
    <property type="entry name" value="HAD-SF-IB-hyp1"/>
    <property type="match status" value="1"/>
</dbReference>
<evidence type="ECO:0000313" key="7">
    <source>
        <dbReference type="EMBL" id="CAB4976107.1"/>
    </source>
</evidence>
<dbReference type="EMBL" id="CAFBOF010000013">
    <property type="protein sequence ID" value="CAB4976107.1"/>
    <property type="molecule type" value="Genomic_DNA"/>
</dbReference>
<sequence>MRAAAFFDLDKTIIAKSSVLAFGRPLYREGLLSKRAIIRTAYAQVVFMLVGAGEAKMEKLRVAMLGLITNWNQEQVAQIVRETLDDVVTPIIFSEAIELIESHQDAGRVVVIVSSSPEEIVRPIAEALGIDEIIATRAEIDAAGNYTGQLAFYSAGPNKASAMRAMAIKEDFDLSASYAYSDSVTDETMLRTVGNPVAVNPDRDLARMARAQGWPIKKFSHPVRMRSRLAPNARSVVAVGALSVVVATLWWLIRRRRSRPGSMAI</sequence>
<dbReference type="PANTHER" id="PTHR43344">
    <property type="entry name" value="PHOSPHOSERINE PHOSPHATASE"/>
    <property type="match status" value="1"/>
</dbReference>
<keyword evidence="3" id="KW-0460">Magnesium</keyword>
<feature type="transmembrane region" description="Helical" evidence="4">
    <location>
        <begin position="235"/>
        <end position="253"/>
    </location>
</feature>
<evidence type="ECO:0000256" key="3">
    <source>
        <dbReference type="ARBA" id="ARBA00022842"/>
    </source>
</evidence>
<dbReference type="NCBIfam" id="TIGR01488">
    <property type="entry name" value="HAD-SF-IB"/>
    <property type="match status" value="1"/>
</dbReference>
<dbReference type="Gene3D" id="1.20.1440.100">
    <property type="entry name" value="SG protein - dephosphorylation function"/>
    <property type="match status" value="1"/>
</dbReference>
<dbReference type="AlphaFoldDB" id="A0A6J6RG78"/>
<evidence type="ECO:0000313" key="5">
    <source>
        <dbReference type="EMBL" id="CAB4722092.1"/>
    </source>
</evidence>
<keyword evidence="4" id="KW-1133">Transmembrane helix</keyword>
<evidence type="ECO:0000313" key="8">
    <source>
        <dbReference type="EMBL" id="CAB5028916.1"/>
    </source>
</evidence>